<protein>
    <submittedName>
        <fullName evidence="1">O-methyltransferase</fullName>
    </submittedName>
</protein>
<name>A0A5S4ZXF5_9FIRM</name>
<dbReference type="PANTHER" id="PTHR40036:SF1">
    <property type="entry name" value="MACROCIN O-METHYLTRANSFERASE"/>
    <property type="match status" value="1"/>
</dbReference>
<dbReference type="EMBL" id="VNHM01000003">
    <property type="protein sequence ID" value="TYO96930.1"/>
    <property type="molecule type" value="Genomic_DNA"/>
</dbReference>
<dbReference type="InterPro" id="IPR029063">
    <property type="entry name" value="SAM-dependent_MTases_sf"/>
</dbReference>
<proteinExistence type="predicted"/>
<dbReference type="PANTHER" id="PTHR40036">
    <property type="entry name" value="MACROCIN O-METHYLTRANSFERASE"/>
    <property type="match status" value="1"/>
</dbReference>
<evidence type="ECO:0000313" key="1">
    <source>
        <dbReference type="EMBL" id="TYO96930.1"/>
    </source>
</evidence>
<dbReference type="GO" id="GO:0008168">
    <property type="term" value="F:methyltransferase activity"/>
    <property type="evidence" value="ECO:0007669"/>
    <property type="project" value="UniProtKB-KW"/>
</dbReference>
<gene>
    <name evidence="1" type="ORF">LX24_00740</name>
</gene>
<accession>A0A5S4ZXF5</accession>
<evidence type="ECO:0000313" key="2">
    <source>
        <dbReference type="Proteomes" id="UP000323166"/>
    </source>
</evidence>
<reference evidence="1 2" key="1">
    <citation type="submission" date="2019-07" db="EMBL/GenBank/DDBJ databases">
        <title>Genomic Encyclopedia of Type Strains, Phase I: the one thousand microbial genomes (KMG-I) project.</title>
        <authorList>
            <person name="Kyrpides N."/>
        </authorList>
    </citation>
    <scope>NUCLEOTIDE SEQUENCE [LARGE SCALE GENOMIC DNA]</scope>
    <source>
        <strain evidence="1 2">DSM 6562</strain>
    </source>
</reference>
<keyword evidence="2" id="KW-1185">Reference proteome</keyword>
<dbReference type="Gene3D" id="3.40.50.150">
    <property type="entry name" value="Vaccinia Virus protein VP39"/>
    <property type="match status" value="1"/>
</dbReference>
<organism evidence="1 2">
    <name type="scientific">Desulfallas thermosapovorans DSM 6562</name>
    <dbReference type="NCBI Taxonomy" id="1121431"/>
    <lineage>
        <taxon>Bacteria</taxon>
        <taxon>Bacillati</taxon>
        <taxon>Bacillota</taxon>
        <taxon>Clostridia</taxon>
        <taxon>Eubacteriales</taxon>
        <taxon>Desulfallaceae</taxon>
        <taxon>Desulfallas</taxon>
    </lineage>
</organism>
<sequence>MNKTVIWGAGQGGKMLRHLLGSDVQVVAFCDNNKKLHGTMVEGIPVVNVERLKEIQPDCVYIAILNKEACLQVREQLINLAINCRITSITEFREQFDIRLAVLRLIAKEIKNRNIEGALAELGVFQGKFAAEMNRIFPDRKIYLFDTFEGFDERDIKIESENEYSRAKTGKFSDTSVEMVCSMLPFPEQAIIKKGYFPNTAEGLVEEFALVSLDADLYQPTYEGLKYFHPRVTKGGYIIIHDYNSAQFSGAGKAVDRYCRENNIFVVPLCDLHGSAVIVKT</sequence>
<dbReference type="Proteomes" id="UP000323166">
    <property type="component" value="Unassembled WGS sequence"/>
</dbReference>
<dbReference type="GO" id="GO:0032259">
    <property type="term" value="P:methylation"/>
    <property type="evidence" value="ECO:0007669"/>
    <property type="project" value="UniProtKB-KW"/>
</dbReference>
<dbReference type="InterPro" id="IPR008884">
    <property type="entry name" value="TylF_MeTrfase"/>
</dbReference>
<dbReference type="RefSeq" id="WP_166510791.1">
    <property type="nucleotide sequence ID" value="NZ_VNHM01000003.1"/>
</dbReference>
<keyword evidence="1" id="KW-0808">Transferase</keyword>
<dbReference type="AlphaFoldDB" id="A0A5S4ZXF5"/>
<comment type="caution">
    <text evidence="1">The sequence shown here is derived from an EMBL/GenBank/DDBJ whole genome shotgun (WGS) entry which is preliminary data.</text>
</comment>
<dbReference type="SUPFAM" id="SSF53335">
    <property type="entry name" value="S-adenosyl-L-methionine-dependent methyltransferases"/>
    <property type="match status" value="1"/>
</dbReference>
<keyword evidence="1" id="KW-0489">Methyltransferase</keyword>
<dbReference type="Pfam" id="PF05711">
    <property type="entry name" value="TylF"/>
    <property type="match status" value="1"/>
</dbReference>